<organism evidence="1 2">
    <name type="scientific">Persea americana</name>
    <name type="common">Avocado</name>
    <dbReference type="NCBI Taxonomy" id="3435"/>
    <lineage>
        <taxon>Eukaryota</taxon>
        <taxon>Viridiplantae</taxon>
        <taxon>Streptophyta</taxon>
        <taxon>Embryophyta</taxon>
        <taxon>Tracheophyta</taxon>
        <taxon>Spermatophyta</taxon>
        <taxon>Magnoliopsida</taxon>
        <taxon>Magnoliidae</taxon>
        <taxon>Laurales</taxon>
        <taxon>Lauraceae</taxon>
        <taxon>Persea</taxon>
    </lineage>
</organism>
<dbReference type="Proteomes" id="UP001234297">
    <property type="component" value="Chromosome 8"/>
</dbReference>
<proteinExistence type="predicted"/>
<protein>
    <submittedName>
        <fullName evidence="1">Uncharacterized protein</fullName>
    </submittedName>
</protein>
<name>A0ACC2LIE7_PERAE</name>
<evidence type="ECO:0000313" key="2">
    <source>
        <dbReference type="Proteomes" id="UP001234297"/>
    </source>
</evidence>
<reference evidence="1 2" key="1">
    <citation type="journal article" date="2022" name="Hortic Res">
        <title>A haplotype resolved chromosomal level avocado genome allows analysis of novel avocado genes.</title>
        <authorList>
            <person name="Nath O."/>
            <person name="Fletcher S.J."/>
            <person name="Hayward A."/>
            <person name="Shaw L.M."/>
            <person name="Masouleh A.K."/>
            <person name="Furtado A."/>
            <person name="Henry R.J."/>
            <person name="Mitter N."/>
        </authorList>
    </citation>
    <scope>NUCLEOTIDE SEQUENCE [LARGE SCALE GENOMIC DNA]</scope>
    <source>
        <strain evidence="2">cv. Hass</strain>
    </source>
</reference>
<comment type="caution">
    <text evidence="1">The sequence shown here is derived from an EMBL/GenBank/DDBJ whole genome shotgun (WGS) entry which is preliminary data.</text>
</comment>
<evidence type="ECO:0000313" key="1">
    <source>
        <dbReference type="EMBL" id="KAJ8633196.1"/>
    </source>
</evidence>
<accession>A0ACC2LIE7</accession>
<dbReference type="EMBL" id="CM056816">
    <property type="protein sequence ID" value="KAJ8633196.1"/>
    <property type="molecule type" value="Genomic_DNA"/>
</dbReference>
<sequence length="95" mass="10628">MDLEREMMVGCDNEGERDGDGMGGVGGRDERGEEIVLREMERCGRRRRWVWMQGDGRRDRWRALAGPLKMMGSDGGGRHEIWERDDGCAVGAGGS</sequence>
<gene>
    <name evidence="1" type="ORF">MRB53_026532</name>
</gene>
<keyword evidence="2" id="KW-1185">Reference proteome</keyword>